<dbReference type="InterPro" id="IPR007710">
    <property type="entry name" value="Nucleoside_deoxyribTrfase"/>
</dbReference>
<comment type="caution">
    <text evidence="1">The sequence shown here is derived from an EMBL/GenBank/DDBJ whole genome shotgun (WGS) entry which is preliminary data.</text>
</comment>
<protein>
    <recommendedName>
        <fullName evidence="3">MazG nucleotide pyrophosphohydrolase</fullName>
    </recommendedName>
</protein>
<evidence type="ECO:0000313" key="1">
    <source>
        <dbReference type="EMBL" id="OGY11730.1"/>
    </source>
</evidence>
<dbReference type="STRING" id="1797517.A3F61_03570"/>
<dbReference type="Pfam" id="PF05014">
    <property type="entry name" value="Nuc_deoxyrib_tr"/>
    <property type="match status" value="1"/>
</dbReference>
<gene>
    <name evidence="1" type="ORF">A3F61_03570</name>
</gene>
<dbReference type="Gene3D" id="3.40.50.450">
    <property type="match status" value="1"/>
</dbReference>
<proteinExistence type="predicted"/>
<organism evidence="1 2">
    <name type="scientific">Candidatus Blackburnbacteria bacterium RIFCSPHIGHO2_12_FULL_41_13b</name>
    <dbReference type="NCBI Taxonomy" id="1797517"/>
    <lineage>
        <taxon>Bacteria</taxon>
        <taxon>Candidatus Blackburniibacteriota</taxon>
    </lineage>
</organism>
<reference evidence="1 2" key="1">
    <citation type="journal article" date="2016" name="Nat. Commun.">
        <title>Thousands of microbial genomes shed light on interconnected biogeochemical processes in an aquifer system.</title>
        <authorList>
            <person name="Anantharaman K."/>
            <person name="Brown C.T."/>
            <person name="Hug L.A."/>
            <person name="Sharon I."/>
            <person name="Castelle C.J."/>
            <person name="Probst A.J."/>
            <person name="Thomas B.C."/>
            <person name="Singh A."/>
            <person name="Wilkins M.J."/>
            <person name="Karaoz U."/>
            <person name="Brodie E.L."/>
            <person name="Williams K.H."/>
            <person name="Hubbard S.S."/>
            <person name="Banfield J.F."/>
        </authorList>
    </citation>
    <scope>NUCLEOTIDE SEQUENCE [LARGE SCALE GENOMIC DNA]</scope>
</reference>
<dbReference type="SUPFAM" id="SSF52309">
    <property type="entry name" value="N-(deoxy)ribosyltransferase-like"/>
    <property type="match status" value="1"/>
</dbReference>
<accession>A0A1G1V8I2</accession>
<dbReference type="EMBL" id="MHCA01000032">
    <property type="protein sequence ID" value="OGY11730.1"/>
    <property type="molecule type" value="Genomic_DNA"/>
</dbReference>
<evidence type="ECO:0000313" key="2">
    <source>
        <dbReference type="Proteomes" id="UP000178272"/>
    </source>
</evidence>
<evidence type="ECO:0008006" key="3">
    <source>
        <dbReference type="Google" id="ProtNLM"/>
    </source>
</evidence>
<dbReference type="AlphaFoldDB" id="A0A1G1V8I2"/>
<name>A0A1G1V8I2_9BACT</name>
<sequence>MRSVVICGSRRFKPEIRKLEASLKKAGVTVWAPYLHSPDPNDWVKLQEQQQKFILLGLTLDHFYKIRMADVVYVYNKGGYSGVSTSMEIGCAAALGKPIYSLEEDKEEGCRNVLFRAQLKTPKQLLAYLK</sequence>
<dbReference type="Proteomes" id="UP000178272">
    <property type="component" value="Unassembled WGS sequence"/>
</dbReference>